<name>A0ABW6AFZ0_9BACT</name>
<reference evidence="2" key="1">
    <citation type="journal article" date="2019" name="Int. J. Syst. Evol. Microbiol.">
        <title>The Global Catalogue of Microorganisms (GCM) 10K type strain sequencing project: providing services to taxonomists for standard genome sequencing and annotation.</title>
        <authorList>
            <consortium name="The Broad Institute Genomics Platform"/>
            <consortium name="The Broad Institute Genome Sequencing Center for Infectious Disease"/>
            <person name="Wu L."/>
            <person name="Ma J."/>
        </authorList>
    </citation>
    <scope>NUCLEOTIDE SEQUENCE [LARGE SCALE GENOMIC DNA]</scope>
    <source>
        <strain evidence="2">KCTC 52490</strain>
    </source>
</reference>
<protein>
    <recommendedName>
        <fullName evidence="3">SPOR domain-containing protein</fullName>
    </recommendedName>
</protein>
<sequence>MGLTVIGVFSNTSKAKQAIEALIQVGLLRSNIELSVQAGTPIREDILIPDQPTNPNSLPSEKLVEDSELTGSQSSNFITSLLGYDQNETDMLT</sequence>
<dbReference type="EMBL" id="JBHUOM010000002">
    <property type="protein sequence ID" value="MFD2934341.1"/>
    <property type="molecule type" value="Genomic_DNA"/>
</dbReference>
<gene>
    <name evidence="1" type="ORF">ACFS25_11155</name>
</gene>
<dbReference type="RefSeq" id="WP_381500016.1">
    <property type="nucleotide sequence ID" value="NZ_JBHUOM010000002.1"/>
</dbReference>
<accession>A0ABW6AFZ0</accession>
<evidence type="ECO:0000313" key="2">
    <source>
        <dbReference type="Proteomes" id="UP001597512"/>
    </source>
</evidence>
<dbReference type="Proteomes" id="UP001597512">
    <property type="component" value="Unassembled WGS sequence"/>
</dbReference>
<evidence type="ECO:0008006" key="3">
    <source>
        <dbReference type="Google" id="ProtNLM"/>
    </source>
</evidence>
<proteinExistence type="predicted"/>
<organism evidence="1 2">
    <name type="scientific">Spirosoma flavum</name>
    <dbReference type="NCBI Taxonomy" id="2048557"/>
    <lineage>
        <taxon>Bacteria</taxon>
        <taxon>Pseudomonadati</taxon>
        <taxon>Bacteroidota</taxon>
        <taxon>Cytophagia</taxon>
        <taxon>Cytophagales</taxon>
        <taxon>Cytophagaceae</taxon>
        <taxon>Spirosoma</taxon>
    </lineage>
</organism>
<keyword evidence="2" id="KW-1185">Reference proteome</keyword>
<comment type="caution">
    <text evidence="1">The sequence shown here is derived from an EMBL/GenBank/DDBJ whole genome shotgun (WGS) entry which is preliminary data.</text>
</comment>
<evidence type="ECO:0000313" key="1">
    <source>
        <dbReference type="EMBL" id="MFD2934341.1"/>
    </source>
</evidence>